<sequence length="114" mass="12219">MADPRLLKDLDGRVDLLMANPPYVPDWLRIPPEYGVHQPPEASFSGADGLDAMRGIAVTAARLLRGGGVLAVEHLDALVDEVVDIIGAAGFEDITSHPDFTGFPRYVTARRPAG</sequence>
<dbReference type="RefSeq" id="WP_311621476.1">
    <property type="nucleotide sequence ID" value="NZ_JAVREV010000034.1"/>
</dbReference>
<dbReference type="EMBL" id="JAVREV010000034">
    <property type="protein sequence ID" value="MDT0447363.1"/>
    <property type="molecule type" value="Genomic_DNA"/>
</dbReference>
<dbReference type="PANTHER" id="PTHR18895">
    <property type="entry name" value="HEMK METHYLTRANSFERASE"/>
    <property type="match status" value="1"/>
</dbReference>
<organism evidence="1 2">
    <name type="scientific">Streptomyces johnsoniae</name>
    <dbReference type="NCBI Taxonomy" id="3075532"/>
    <lineage>
        <taxon>Bacteria</taxon>
        <taxon>Bacillati</taxon>
        <taxon>Actinomycetota</taxon>
        <taxon>Actinomycetes</taxon>
        <taxon>Kitasatosporales</taxon>
        <taxon>Streptomycetaceae</taxon>
        <taxon>Streptomyces</taxon>
    </lineage>
</organism>
<dbReference type="Gene3D" id="3.40.50.150">
    <property type="entry name" value="Vaccinia Virus protein VP39"/>
    <property type="match status" value="1"/>
</dbReference>
<dbReference type="InterPro" id="IPR050320">
    <property type="entry name" value="N5-glutamine_MTase"/>
</dbReference>
<dbReference type="SUPFAM" id="SSF53335">
    <property type="entry name" value="S-adenosyl-L-methionine-dependent methyltransferases"/>
    <property type="match status" value="1"/>
</dbReference>
<evidence type="ECO:0000313" key="1">
    <source>
        <dbReference type="EMBL" id="MDT0447363.1"/>
    </source>
</evidence>
<dbReference type="InterPro" id="IPR029063">
    <property type="entry name" value="SAM-dependent_MTases_sf"/>
</dbReference>
<dbReference type="PANTHER" id="PTHR18895:SF74">
    <property type="entry name" value="MTRF1L RELEASE FACTOR GLUTAMINE METHYLTRANSFERASE"/>
    <property type="match status" value="1"/>
</dbReference>
<accession>A0ABU2SF01</accession>
<keyword evidence="2" id="KW-1185">Reference proteome</keyword>
<proteinExistence type="predicted"/>
<reference evidence="2" key="1">
    <citation type="submission" date="2023-07" db="EMBL/GenBank/DDBJ databases">
        <title>30 novel species of actinomycetes from the DSMZ collection.</title>
        <authorList>
            <person name="Nouioui I."/>
        </authorList>
    </citation>
    <scope>NUCLEOTIDE SEQUENCE [LARGE SCALE GENOMIC DNA]</scope>
    <source>
        <strain evidence="2">DSM 41886</strain>
    </source>
</reference>
<comment type="caution">
    <text evidence="1">The sequence shown here is derived from an EMBL/GenBank/DDBJ whole genome shotgun (WGS) entry which is preliminary data.</text>
</comment>
<gene>
    <name evidence="1" type="ORF">RM779_32920</name>
</gene>
<evidence type="ECO:0000313" key="2">
    <source>
        <dbReference type="Proteomes" id="UP001183615"/>
    </source>
</evidence>
<dbReference type="Proteomes" id="UP001183615">
    <property type="component" value="Unassembled WGS sequence"/>
</dbReference>
<protein>
    <submittedName>
        <fullName evidence="1">Uncharacterized protein</fullName>
    </submittedName>
</protein>
<name>A0ABU2SF01_9ACTN</name>